<dbReference type="EMBL" id="MU001506">
    <property type="protein sequence ID" value="KAF2441367.1"/>
    <property type="molecule type" value="Genomic_DNA"/>
</dbReference>
<comment type="caution">
    <text evidence="2">The sequence shown here is derived from an EMBL/GenBank/DDBJ whole genome shotgun (WGS) entry which is preliminary data.</text>
</comment>
<dbReference type="Proteomes" id="UP000799764">
    <property type="component" value="Unassembled WGS sequence"/>
</dbReference>
<accession>A0A9P4U9R9</accession>
<protein>
    <submittedName>
        <fullName evidence="2">Uncharacterized protein</fullName>
    </submittedName>
</protein>
<evidence type="ECO:0000313" key="2">
    <source>
        <dbReference type="EMBL" id="KAF2441367.1"/>
    </source>
</evidence>
<sequence length="154" mass="17269">MPVRHLSAPTLSSHDRTFMRAWPLWLSRAPSLHHGLVETCLPEANQALWLASSLCTPCVSPTCMSLQPLGQGELDAAAVLRPTSSPPPNELVRASTFRAIRAIRAKAVQACRGSANRRSCWHVTRPFRVMYRKQNRLSRVQQHGRPPIQDPHPR</sequence>
<reference evidence="2" key="1">
    <citation type="journal article" date="2020" name="Stud. Mycol.">
        <title>101 Dothideomycetes genomes: a test case for predicting lifestyles and emergence of pathogens.</title>
        <authorList>
            <person name="Haridas S."/>
            <person name="Albert R."/>
            <person name="Binder M."/>
            <person name="Bloem J."/>
            <person name="Labutti K."/>
            <person name="Salamov A."/>
            <person name="Andreopoulos B."/>
            <person name="Baker S."/>
            <person name="Barry K."/>
            <person name="Bills G."/>
            <person name="Bluhm B."/>
            <person name="Cannon C."/>
            <person name="Castanera R."/>
            <person name="Culley D."/>
            <person name="Daum C."/>
            <person name="Ezra D."/>
            <person name="Gonzalez J."/>
            <person name="Henrissat B."/>
            <person name="Kuo A."/>
            <person name="Liang C."/>
            <person name="Lipzen A."/>
            <person name="Lutzoni F."/>
            <person name="Magnuson J."/>
            <person name="Mondo S."/>
            <person name="Nolan M."/>
            <person name="Ohm R."/>
            <person name="Pangilinan J."/>
            <person name="Park H.-J."/>
            <person name="Ramirez L."/>
            <person name="Alfaro M."/>
            <person name="Sun H."/>
            <person name="Tritt A."/>
            <person name="Yoshinaga Y."/>
            <person name="Zwiers L.-H."/>
            <person name="Turgeon B."/>
            <person name="Goodwin S."/>
            <person name="Spatafora J."/>
            <person name="Crous P."/>
            <person name="Grigoriev I."/>
        </authorList>
    </citation>
    <scope>NUCLEOTIDE SEQUENCE</scope>
    <source>
        <strain evidence="2">CBS 690.94</strain>
    </source>
</reference>
<organism evidence="2 3">
    <name type="scientific">Karstenula rhodostoma CBS 690.94</name>
    <dbReference type="NCBI Taxonomy" id="1392251"/>
    <lineage>
        <taxon>Eukaryota</taxon>
        <taxon>Fungi</taxon>
        <taxon>Dikarya</taxon>
        <taxon>Ascomycota</taxon>
        <taxon>Pezizomycotina</taxon>
        <taxon>Dothideomycetes</taxon>
        <taxon>Pleosporomycetidae</taxon>
        <taxon>Pleosporales</taxon>
        <taxon>Massarineae</taxon>
        <taxon>Didymosphaeriaceae</taxon>
        <taxon>Karstenula</taxon>
    </lineage>
</organism>
<name>A0A9P4U9R9_9PLEO</name>
<evidence type="ECO:0000313" key="3">
    <source>
        <dbReference type="Proteomes" id="UP000799764"/>
    </source>
</evidence>
<evidence type="ECO:0000256" key="1">
    <source>
        <dbReference type="SAM" id="MobiDB-lite"/>
    </source>
</evidence>
<dbReference type="AlphaFoldDB" id="A0A9P4U9R9"/>
<proteinExistence type="predicted"/>
<gene>
    <name evidence="2" type="ORF">P171DRAFT_96400</name>
</gene>
<keyword evidence="3" id="KW-1185">Reference proteome</keyword>
<feature type="region of interest" description="Disordered" evidence="1">
    <location>
        <begin position="134"/>
        <end position="154"/>
    </location>
</feature>